<reference evidence="2 3" key="1">
    <citation type="journal article" date="2018" name="Genome Biol. Evol.">
        <title>Multiple Roots of Fruiting Body Formation in Amoebozoa.</title>
        <authorList>
            <person name="Hillmann F."/>
            <person name="Forbes G."/>
            <person name="Novohradska S."/>
            <person name="Ferling I."/>
            <person name="Riege K."/>
            <person name="Groth M."/>
            <person name="Westermann M."/>
            <person name="Marz M."/>
            <person name="Spaller T."/>
            <person name="Winckler T."/>
            <person name="Schaap P."/>
            <person name="Glockner G."/>
        </authorList>
    </citation>
    <scope>NUCLEOTIDE SEQUENCE [LARGE SCALE GENOMIC DNA]</scope>
    <source>
        <strain evidence="2 3">Jena</strain>
    </source>
</reference>
<gene>
    <name evidence="2" type="ORF">PROFUN_15220</name>
</gene>
<dbReference type="EMBL" id="MDYQ01000346">
    <property type="protein sequence ID" value="PRP76156.1"/>
    <property type="molecule type" value="Genomic_DNA"/>
</dbReference>
<dbReference type="Proteomes" id="UP000241769">
    <property type="component" value="Unassembled WGS sequence"/>
</dbReference>
<evidence type="ECO:0000313" key="3">
    <source>
        <dbReference type="Proteomes" id="UP000241769"/>
    </source>
</evidence>
<dbReference type="AlphaFoldDB" id="A0A2P6MWX1"/>
<evidence type="ECO:0000256" key="1">
    <source>
        <dbReference type="SAM" id="Coils"/>
    </source>
</evidence>
<accession>A0A2P6MWX1</accession>
<organism evidence="2 3">
    <name type="scientific">Planoprotostelium fungivorum</name>
    <dbReference type="NCBI Taxonomy" id="1890364"/>
    <lineage>
        <taxon>Eukaryota</taxon>
        <taxon>Amoebozoa</taxon>
        <taxon>Evosea</taxon>
        <taxon>Variosea</taxon>
        <taxon>Cavosteliida</taxon>
        <taxon>Cavosteliaceae</taxon>
        <taxon>Planoprotostelium</taxon>
    </lineage>
</organism>
<keyword evidence="3" id="KW-1185">Reference proteome</keyword>
<feature type="coiled-coil region" evidence="1">
    <location>
        <begin position="131"/>
        <end position="161"/>
    </location>
</feature>
<comment type="caution">
    <text evidence="2">The sequence shown here is derived from an EMBL/GenBank/DDBJ whole genome shotgun (WGS) entry which is preliminary data.</text>
</comment>
<sequence length="221" mass="25940">MYGFPPRLHKASTERTNTYKCFAEDYQTERRRNYFYWQPVAEHRMHSNPLEGLPDNSGSFFTTESKCRINEEEEEDYEAFLERTFLLSNRDTEDRLKHMKSTIQVLLLMSYNLIPVQTMHQEANKNIEVLMMQESQILKNIESLRKKVQEEEQRQQRLSTMRSVTKEVIIVKGNIIADLSTTHLALNAYLLCSVCLGGNVYIQIIQKTQGGKKQLHMNRLS</sequence>
<protein>
    <submittedName>
        <fullName evidence="2">Uncharacterized protein</fullName>
    </submittedName>
</protein>
<keyword evidence="1" id="KW-0175">Coiled coil</keyword>
<proteinExistence type="predicted"/>
<name>A0A2P6MWX1_9EUKA</name>
<dbReference type="InParanoid" id="A0A2P6MWX1"/>
<evidence type="ECO:0000313" key="2">
    <source>
        <dbReference type="EMBL" id="PRP76156.1"/>
    </source>
</evidence>